<accession>A0A382FV03</accession>
<dbReference type="EMBL" id="UINC01051795">
    <property type="protein sequence ID" value="SVB66385.1"/>
    <property type="molecule type" value="Genomic_DNA"/>
</dbReference>
<organism evidence="1">
    <name type="scientific">marine metagenome</name>
    <dbReference type="NCBI Taxonomy" id="408172"/>
    <lineage>
        <taxon>unclassified sequences</taxon>
        <taxon>metagenomes</taxon>
        <taxon>ecological metagenomes</taxon>
    </lineage>
</organism>
<evidence type="ECO:0000313" key="1">
    <source>
        <dbReference type="EMBL" id="SVB66385.1"/>
    </source>
</evidence>
<dbReference type="AlphaFoldDB" id="A0A382FV03"/>
<protein>
    <submittedName>
        <fullName evidence="1">Uncharacterized protein</fullName>
    </submittedName>
</protein>
<reference evidence="1" key="1">
    <citation type="submission" date="2018-05" db="EMBL/GenBank/DDBJ databases">
        <authorList>
            <person name="Lanie J.A."/>
            <person name="Ng W.-L."/>
            <person name="Kazmierczak K.M."/>
            <person name="Andrzejewski T.M."/>
            <person name="Davidsen T.M."/>
            <person name="Wayne K.J."/>
            <person name="Tettelin H."/>
            <person name="Glass J.I."/>
            <person name="Rusch D."/>
            <person name="Podicherti R."/>
            <person name="Tsui H.-C.T."/>
            <person name="Winkler M.E."/>
        </authorList>
    </citation>
    <scope>NUCLEOTIDE SEQUENCE</scope>
</reference>
<name>A0A382FV03_9ZZZZ</name>
<dbReference type="InterPro" id="IPR017850">
    <property type="entry name" value="Alkaline_phosphatase_core_sf"/>
</dbReference>
<dbReference type="SUPFAM" id="SSF53649">
    <property type="entry name" value="Alkaline phosphatase-like"/>
    <property type="match status" value="1"/>
</dbReference>
<proteinExistence type="predicted"/>
<sequence length="61" mass="7381">YVCTPSNDWLLFNTVEDCYEQANYVYDKSYQKPKEYCHNLLNRWVEETGDSFQLPDIRLPQ</sequence>
<gene>
    <name evidence="1" type="ORF">METZ01_LOCUS219239</name>
</gene>
<feature type="non-terminal residue" evidence="1">
    <location>
        <position position="1"/>
    </location>
</feature>